<dbReference type="InterPro" id="IPR001845">
    <property type="entry name" value="HTH_ArsR_DNA-bd_dom"/>
</dbReference>
<evidence type="ECO:0000259" key="4">
    <source>
        <dbReference type="PROSITE" id="PS50987"/>
    </source>
</evidence>
<dbReference type="PANTHER" id="PTHR33154">
    <property type="entry name" value="TRANSCRIPTIONAL REGULATOR, ARSR FAMILY"/>
    <property type="match status" value="1"/>
</dbReference>
<dbReference type="GO" id="GO:0003700">
    <property type="term" value="F:DNA-binding transcription factor activity"/>
    <property type="evidence" value="ECO:0007669"/>
    <property type="project" value="InterPro"/>
</dbReference>
<dbReference type="Proteomes" id="UP000318297">
    <property type="component" value="Unassembled WGS sequence"/>
</dbReference>
<dbReference type="SMART" id="SM00418">
    <property type="entry name" value="HTH_ARSR"/>
    <property type="match status" value="1"/>
</dbReference>
<dbReference type="InterPro" id="IPR036390">
    <property type="entry name" value="WH_DNA-bd_sf"/>
</dbReference>
<dbReference type="InterPro" id="IPR036388">
    <property type="entry name" value="WH-like_DNA-bd_sf"/>
</dbReference>
<dbReference type="NCBIfam" id="NF033788">
    <property type="entry name" value="HTH_metalloreg"/>
    <property type="match status" value="1"/>
</dbReference>
<evidence type="ECO:0000313" key="5">
    <source>
        <dbReference type="EMBL" id="TWE10386.1"/>
    </source>
</evidence>
<keyword evidence="1" id="KW-0805">Transcription regulation</keyword>
<feature type="domain" description="HTH arsR-type" evidence="4">
    <location>
        <begin position="15"/>
        <end position="109"/>
    </location>
</feature>
<dbReference type="CDD" id="cd00090">
    <property type="entry name" value="HTH_ARSR"/>
    <property type="match status" value="1"/>
</dbReference>
<name>A0A561E444_9MICO</name>
<evidence type="ECO:0000256" key="2">
    <source>
        <dbReference type="ARBA" id="ARBA00023125"/>
    </source>
</evidence>
<dbReference type="GO" id="GO:0003677">
    <property type="term" value="F:DNA binding"/>
    <property type="evidence" value="ECO:0007669"/>
    <property type="project" value="UniProtKB-KW"/>
</dbReference>
<keyword evidence="3" id="KW-0804">Transcription</keyword>
<gene>
    <name evidence="5" type="ORF">BKA23_2746</name>
</gene>
<dbReference type="SUPFAM" id="SSF46785">
    <property type="entry name" value="Winged helix' DNA-binding domain"/>
    <property type="match status" value="1"/>
</dbReference>
<dbReference type="Pfam" id="PF12840">
    <property type="entry name" value="HTH_20"/>
    <property type="match status" value="1"/>
</dbReference>
<dbReference type="PROSITE" id="PS50987">
    <property type="entry name" value="HTH_ARSR_2"/>
    <property type="match status" value="1"/>
</dbReference>
<keyword evidence="6" id="KW-1185">Reference proteome</keyword>
<protein>
    <submittedName>
        <fullName evidence="5">ArsR family transcriptional regulator</fullName>
    </submittedName>
</protein>
<sequence>MGRSAYARSVIDEDHPDLADVAIVDALRALADPTRMRIVDALRHVDRAECAAVYAPLGLTKSNATFHFRVLRECGLLVRTREGQRQYAALRREEFDQRFPGLLGAVFDE</sequence>
<accession>A0A561E444</accession>
<evidence type="ECO:0000256" key="1">
    <source>
        <dbReference type="ARBA" id="ARBA00023015"/>
    </source>
</evidence>
<evidence type="ECO:0000256" key="3">
    <source>
        <dbReference type="ARBA" id="ARBA00023163"/>
    </source>
</evidence>
<proteinExistence type="predicted"/>
<dbReference type="Gene3D" id="1.10.10.10">
    <property type="entry name" value="Winged helix-like DNA-binding domain superfamily/Winged helix DNA-binding domain"/>
    <property type="match status" value="1"/>
</dbReference>
<dbReference type="EMBL" id="VIVQ01000002">
    <property type="protein sequence ID" value="TWE10386.1"/>
    <property type="molecule type" value="Genomic_DNA"/>
</dbReference>
<dbReference type="InterPro" id="IPR051081">
    <property type="entry name" value="HTH_MetalResp_TranReg"/>
</dbReference>
<dbReference type="InterPro" id="IPR011991">
    <property type="entry name" value="ArsR-like_HTH"/>
</dbReference>
<reference evidence="5 6" key="1">
    <citation type="submission" date="2019-06" db="EMBL/GenBank/DDBJ databases">
        <title>Sequencing the genomes of 1000 actinobacteria strains.</title>
        <authorList>
            <person name="Klenk H.-P."/>
        </authorList>
    </citation>
    <scope>NUCLEOTIDE SEQUENCE [LARGE SCALE GENOMIC DNA]</scope>
    <source>
        <strain evidence="5 6">DSM 19560</strain>
    </source>
</reference>
<comment type="caution">
    <text evidence="5">The sequence shown here is derived from an EMBL/GenBank/DDBJ whole genome shotgun (WGS) entry which is preliminary data.</text>
</comment>
<organism evidence="5 6">
    <name type="scientific">Rudaeicoccus suwonensis</name>
    <dbReference type="NCBI Taxonomy" id="657409"/>
    <lineage>
        <taxon>Bacteria</taxon>
        <taxon>Bacillati</taxon>
        <taxon>Actinomycetota</taxon>
        <taxon>Actinomycetes</taxon>
        <taxon>Micrococcales</taxon>
        <taxon>Dermacoccaceae</taxon>
        <taxon>Rudaeicoccus</taxon>
    </lineage>
</organism>
<keyword evidence="2" id="KW-0238">DNA-binding</keyword>
<dbReference type="PANTHER" id="PTHR33154:SF12">
    <property type="entry name" value="TRANSCRIPTIONAL REGULATORY PROTEIN"/>
    <property type="match status" value="1"/>
</dbReference>
<evidence type="ECO:0000313" key="6">
    <source>
        <dbReference type="Proteomes" id="UP000318297"/>
    </source>
</evidence>
<dbReference type="PRINTS" id="PR00778">
    <property type="entry name" value="HTHARSR"/>
</dbReference>
<dbReference type="AlphaFoldDB" id="A0A561E444"/>